<organism evidence="1">
    <name type="scientific">uncultured Caudovirales phage</name>
    <dbReference type="NCBI Taxonomy" id="2100421"/>
    <lineage>
        <taxon>Viruses</taxon>
        <taxon>Duplodnaviria</taxon>
        <taxon>Heunggongvirae</taxon>
        <taxon>Uroviricota</taxon>
        <taxon>Caudoviricetes</taxon>
        <taxon>Peduoviridae</taxon>
        <taxon>Maltschvirus</taxon>
        <taxon>Maltschvirus maltsch</taxon>
    </lineage>
</organism>
<reference evidence="1" key="1">
    <citation type="submission" date="2020-04" db="EMBL/GenBank/DDBJ databases">
        <authorList>
            <person name="Chiriac C."/>
            <person name="Salcher M."/>
            <person name="Ghai R."/>
            <person name="Kavagutti S V."/>
        </authorList>
    </citation>
    <scope>NUCLEOTIDE SEQUENCE</scope>
</reference>
<sequence length="103" mass="11795">MQKIIILFLLLLAGCTTTARMSRQDLVNFRIDCSKKQEQIDFLMSQWPSDNDRILNGLMLTSSSGFIATVADGTYQERKDLNDGRYTTQLRLMIRDIQTSCPN</sequence>
<proteinExistence type="predicted"/>
<gene>
    <name evidence="1" type="ORF">UFOVP257_214</name>
</gene>
<protein>
    <recommendedName>
        <fullName evidence="2">Lipoprotein</fullName>
    </recommendedName>
</protein>
<name>A0A6J5LH21_9CAUD</name>
<accession>A0A6J5LH21</accession>
<dbReference type="EMBL" id="LR796274">
    <property type="protein sequence ID" value="CAB4133481.1"/>
    <property type="molecule type" value="Genomic_DNA"/>
</dbReference>
<evidence type="ECO:0008006" key="2">
    <source>
        <dbReference type="Google" id="ProtNLM"/>
    </source>
</evidence>
<dbReference type="PROSITE" id="PS51257">
    <property type="entry name" value="PROKAR_LIPOPROTEIN"/>
    <property type="match status" value="1"/>
</dbReference>
<evidence type="ECO:0000313" key="1">
    <source>
        <dbReference type="EMBL" id="CAB4133481.1"/>
    </source>
</evidence>